<sequence length="148" mass="16515">MTGRHRGQPKEWVAEDEVDARSSRGKRIGVVAGAFVVPVVLASLVAFGLREDPVRERPETVGSSARNVTPAVTPEGEPTYGEYVPPESEPQAGTKAPKRAPLPEAVPRKKRTPKPSPSFRTRRPCPPGWEDVWWMHRWCEPQHAHRGR</sequence>
<dbReference type="AlphaFoldDB" id="A0A5C4JD97"/>
<protein>
    <submittedName>
        <fullName evidence="3">Uncharacterized protein</fullName>
    </submittedName>
</protein>
<dbReference type="OrthoDB" id="3480561at2"/>
<keyword evidence="2" id="KW-0812">Transmembrane</keyword>
<evidence type="ECO:0000313" key="4">
    <source>
        <dbReference type="Proteomes" id="UP000309174"/>
    </source>
</evidence>
<evidence type="ECO:0000313" key="3">
    <source>
        <dbReference type="EMBL" id="TMR01850.1"/>
    </source>
</evidence>
<feature type="transmembrane region" description="Helical" evidence="2">
    <location>
        <begin position="28"/>
        <end position="49"/>
    </location>
</feature>
<proteinExistence type="predicted"/>
<evidence type="ECO:0000256" key="2">
    <source>
        <dbReference type="SAM" id="Phobius"/>
    </source>
</evidence>
<dbReference type="EMBL" id="VCKW01000057">
    <property type="protein sequence ID" value="TMR01850.1"/>
    <property type="molecule type" value="Genomic_DNA"/>
</dbReference>
<evidence type="ECO:0000256" key="1">
    <source>
        <dbReference type="SAM" id="MobiDB-lite"/>
    </source>
</evidence>
<feature type="region of interest" description="Disordered" evidence="1">
    <location>
        <begin position="51"/>
        <end position="127"/>
    </location>
</feature>
<gene>
    <name evidence="3" type="ORF">ETD83_13790</name>
</gene>
<dbReference type="Proteomes" id="UP000309174">
    <property type="component" value="Unassembled WGS sequence"/>
</dbReference>
<keyword evidence="2" id="KW-1133">Transmembrane helix</keyword>
<keyword evidence="2" id="KW-0472">Membrane</keyword>
<comment type="caution">
    <text evidence="3">The sequence shown here is derived from an EMBL/GenBank/DDBJ whole genome shotgun (WGS) entry which is preliminary data.</text>
</comment>
<dbReference type="RefSeq" id="WP_138645509.1">
    <property type="nucleotide sequence ID" value="NZ_VCKW01000057.1"/>
</dbReference>
<feature type="region of interest" description="Disordered" evidence="1">
    <location>
        <begin position="1"/>
        <end position="24"/>
    </location>
</feature>
<accession>A0A5C4JD97</accession>
<name>A0A5C4JD97_9ACTN</name>
<organism evidence="3 4">
    <name type="scientific">Actinomadura soli</name>
    <dbReference type="NCBI Taxonomy" id="2508997"/>
    <lineage>
        <taxon>Bacteria</taxon>
        <taxon>Bacillati</taxon>
        <taxon>Actinomycetota</taxon>
        <taxon>Actinomycetes</taxon>
        <taxon>Streptosporangiales</taxon>
        <taxon>Thermomonosporaceae</taxon>
        <taxon>Actinomadura</taxon>
    </lineage>
</organism>
<reference evidence="3 4" key="1">
    <citation type="submission" date="2019-05" db="EMBL/GenBank/DDBJ databases">
        <title>Draft genome sequence of Actinomadura sp. 14C53.</title>
        <authorList>
            <person name="Saricaoglu S."/>
            <person name="Isik K."/>
        </authorList>
    </citation>
    <scope>NUCLEOTIDE SEQUENCE [LARGE SCALE GENOMIC DNA]</scope>
    <source>
        <strain evidence="3 4">14C53</strain>
    </source>
</reference>
<keyword evidence="4" id="KW-1185">Reference proteome</keyword>